<protein>
    <submittedName>
        <fullName evidence="2">RCG63718</fullName>
    </submittedName>
</protein>
<accession>A6I849</accession>
<dbReference type="Proteomes" id="UP000234681">
    <property type="component" value="Chromosome 1"/>
</dbReference>
<gene>
    <name evidence="2" type="ORF">rCG_63718</name>
</gene>
<reference evidence="2 3" key="1">
    <citation type="submission" date="2005-09" db="EMBL/GenBank/DDBJ databases">
        <authorList>
            <person name="Mural R.J."/>
            <person name="Li P.W."/>
            <person name="Adams M.D."/>
            <person name="Amanatides P.G."/>
            <person name="Baden-Tillson H."/>
            <person name="Barnstead M."/>
            <person name="Chin S.H."/>
            <person name="Dew I."/>
            <person name="Evans C.A."/>
            <person name="Ferriera S."/>
            <person name="Flanigan M."/>
            <person name="Fosler C."/>
            <person name="Glodek A."/>
            <person name="Gu Z."/>
            <person name="Holt R.A."/>
            <person name="Jennings D."/>
            <person name="Kraft C.L."/>
            <person name="Lu F."/>
            <person name="Nguyen T."/>
            <person name="Nusskern D.R."/>
            <person name="Pfannkoch C.M."/>
            <person name="Sitter C."/>
            <person name="Sutton G.G."/>
            <person name="Venter J.C."/>
            <person name="Wang Z."/>
            <person name="Woodage T."/>
            <person name="Zheng X.H."/>
            <person name="Zhong F."/>
        </authorList>
    </citation>
    <scope>NUCLEOTIDE SEQUENCE [LARGE SCALE GENOMIC DNA]</scope>
    <source>
        <strain>BN</strain>
        <strain evidence="3">Sprague-Dawley</strain>
    </source>
</reference>
<sequence>MFRKMERSLNAGLGIPSPATLHSWFSRCCFCGFTSLCVHPIQDLLVFMTTNKGKEEKRPRPRVCDASVQARPSTLQVLLSRTTYMMLLLILASALICHTTSLTSMSLSLLSCWSNNSYEGSAQDGLLLKARPLFI</sequence>
<evidence type="ECO:0000256" key="1">
    <source>
        <dbReference type="SAM" id="Phobius"/>
    </source>
</evidence>
<keyword evidence="1" id="KW-1133">Transmembrane helix</keyword>
<keyword evidence="1" id="KW-0812">Transmembrane</keyword>
<name>A6I849_RAT</name>
<evidence type="ECO:0000313" key="3">
    <source>
        <dbReference type="Proteomes" id="UP000234681"/>
    </source>
</evidence>
<keyword evidence="1" id="KW-0472">Membrane</keyword>
<dbReference type="EMBL" id="CH473956">
    <property type="protein sequence ID" value="EDM17831.1"/>
    <property type="molecule type" value="Genomic_DNA"/>
</dbReference>
<evidence type="ECO:0000313" key="2">
    <source>
        <dbReference type="EMBL" id="EDM17831.1"/>
    </source>
</evidence>
<organism evidence="2 3">
    <name type="scientific">Rattus norvegicus</name>
    <name type="common">Rat</name>
    <dbReference type="NCBI Taxonomy" id="10116"/>
    <lineage>
        <taxon>Eukaryota</taxon>
        <taxon>Metazoa</taxon>
        <taxon>Chordata</taxon>
        <taxon>Craniata</taxon>
        <taxon>Vertebrata</taxon>
        <taxon>Euteleostomi</taxon>
        <taxon>Mammalia</taxon>
        <taxon>Eutheria</taxon>
        <taxon>Euarchontoglires</taxon>
        <taxon>Glires</taxon>
        <taxon>Rodentia</taxon>
        <taxon>Myomorpha</taxon>
        <taxon>Muroidea</taxon>
        <taxon>Muridae</taxon>
        <taxon>Murinae</taxon>
        <taxon>Rattus</taxon>
    </lineage>
</organism>
<dbReference type="AlphaFoldDB" id="A6I849"/>
<feature type="transmembrane region" description="Helical" evidence="1">
    <location>
        <begin position="86"/>
        <end position="110"/>
    </location>
</feature>
<proteinExistence type="predicted"/>